<protein>
    <submittedName>
        <fullName evidence="2">Alpha/beta hydrolase</fullName>
    </submittedName>
</protein>
<feature type="domain" description="AB hydrolase-1" evidence="1">
    <location>
        <begin position="25"/>
        <end position="275"/>
    </location>
</feature>
<dbReference type="InterPro" id="IPR050228">
    <property type="entry name" value="Carboxylesterase_BioH"/>
</dbReference>
<dbReference type="InterPro" id="IPR000073">
    <property type="entry name" value="AB_hydrolase_1"/>
</dbReference>
<dbReference type="PANTHER" id="PTHR43194">
    <property type="entry name" value="HYDROLASE ALPHA/BETA FOLD FAMILY"/>
    <property type="match status" value="1"/>
</dbReference>
<evidence type="ECO:0000259" key="1">
    <source>
        <dbReference type="Pfam" id="PF12697"/>
    </source>
</evidence>
<dbReference type="OrthoDB" id="63519at2"/>
<dbReference type="GO" id="GO:0016787">
    <property type="term" value="F:hydrolase activity"/>
    <property type="evidence" value="ECO:0007669"/>
    <property type="project" value="UniProtKB-KW"/>
</dbReference>
<gene>
    <name evidence="2" type="ORF">DMH04_31475</name>
</gene>
<accession>A0A428Z2L0</accession>
<dbReference type="InterPro" id="IPR029058">
    <property type="entry name" value="AB_hydrolase_fold"/>
</dbReference>
<dbReference type="Pfam" id="PF12697">
    <property type="entry name" value="Abhydrolase_6"/>
    <property type="match status" value="1"/>
</dbReference>
<organism evidence="2 3">
    <name type="scientific">Kibdelosporangium aridum</name>
    <dbReference type="NCBI Taxonomy" id="2030"/>
    <lineage>
        <taxon>Bacteria</taxon>
        <taxon>Bacillati</taxon>
        <taxon>Actinomycetota</taxon>
        <taxon>Actinomycetes</taxon>
        <taxon>Pseudonocardiales</taxon>
        <taxon>Pseudonocardiaceae</taxon>
        <taxon>Kibdelosporangium</taxon>
    </lineage>
</organism>
<comment type="caution">
    <text evidence="2">The sequence shown here is derived from an EMBL/GenBank/DDBJ whole genome shotgun (WGS) entry which is preliminary data.</text>
</comment>
<keyword evidence="2" id="KW-0378">Hydrolase</keyword>
<name>A0A428Z2L0_KIBAR</name>
<dbReference type="Gene3D" id="3.40.50.1820">
    <property type="entry name" value="alpha/beta hydrolase"/>
    <property type="match status" value="1"/>
</dbReference>
<evidence type="ECO:0000313" key="3">
    <source>
        <dbReference type="Proteomes" id="UP000287547"/>
    </source>
</evidence>
<evidence type="ECO:0000313" key="2">
    <source>
        <dbReference type="EMBL" id="RSM79502.1"/>
    </source>
</evidence>
<dbReference type="PANTHER" id="PTHR43194:SF2">
    <property type="entry name" value="PEROXISOMAL MEMBRANE PROTEIN LPX1"/>
    <property type="match status" value="1"/>
</dbReference>
<dbReference type="Proteomes" id="UP000287547">
    <property type="component" value="Unassembled WGS sequence"/>
</dbReference>
<sequence>MERIPPETYAMTDIRYRTIGQGPGIVVLHGAMCSGYDHLQLAEAMADRHTVHLVDRRGRGLSQHAPAGNGIASEVADLDAVLTATGAHDVFGISSGAIVCLEAARTLPAIRRAAIFEPPLFPSQAVPAAFAATLNRHLDRGRLAAALATGMKGAQMGPAFMRAIPTWLLAPLITAGMNAEQRKPPSEYLTMRTLAPTLRQDYAVVTEASGPADRFAAITADVLLLGGSNSPQYLKDALEVLRKAIPHASFHELVGADHSAASNTDRRGRPEDVAAALIAFFDT</sequence>
<proteinExistence type="predicted"/>
<dbReference type="EMBL" id="QHKI01000032">
    <property type="protein sequence ID" value="RSM79502.1"/>
    <property type="molecule type" value="Genomic_DNA"/>
</dbReference>
<reference evidence="2 3" key="1">
    <citation type="submission" date="2018-05" db="EMBL/GenBank/DDBJ databases">
        <title>Evolution of GPA BGCs.</title>
        <authorList>
            <person name="Waglechner N."/>
            <person name="Wright G.D."/>
        </authorList>
    </citation>
    <scope>NUCLEOTIDE SEQUENCE [LARGE SCALE GENOMIC DNA]</scope>
    <source>
        <strain evidence="2 3">A82846</strain>
    </source>
</reference>
<dbReference type="SUPFAM" id="SSF53474">
    <property type="entry name" value="alpha/beta-Hydrolases"/>
    <property type="match status" value="1"/>
</dbReference>
<dbReference type="AlphaFoldDB" id="A0A428Z2L0"/>